<name>A0A846LM47_9ACTN</name>
<dbReference type="AlphaFoldDB" id="A0A846LM47"/>
<gene>
    <name evidence="2" type="ORF">FB380_000844</name>
    <name evidence="1" type="ORF">GCM10011589_19420</name>
</gene>
<evidence type="ECO:0000313" key="4">
    <source>
        <dbReference type="Proteomes" id="UP000648663"/>
    </source>
</evidence>
<keyword evidence="4" id="KW-1185">Reference proteome</keyword>
<reference evidence="1" key="4">
    <citation type="submission" date="2024-05" db="EMBL/GenBank/DDBJ databases">
        <authorList>
            <person name="Sun Q."/>
            <person name="Zhou Y."/>
        </authorList>
    </citation>
    <scope>NUCLEOTIDE SEQUENCE</scope>
    <source>
        <strain evidence="1">CGMCC 4.5581</strain>
    </source>
</reference>
<protein>
    <submittedName>
        <fullName evidence="2">Uncharacterized protein</fullName>
    </submittedName>
</protein>
<proteinExistence type="predicted"/>
<dbReference type="EMBL" id="JAAMPA010000001">
    <property type="protein sequence ID" value="NIH66398.1"/>
    <property type="molecule type" value="Genomic_DNA"/>
</dbReference>
<accession>A0A846LM47</accession>
<dbReference type="EMBL" id="BMMI01000003">
    <property type="protein sequence ID" value="GGL63320.1"/>
    <property type="molecule type" value="Genomic_DNA"/>
</dbReference>
<evidence type="ECO:0000313" key="2">
    <source>
        <dbReference type="EMBL" id="NIH66398.1"/>
    </source>
</evidence>
<dbReference type="Proteomes" id="UP000648663">
    <property type="component" value="Unassembled WGS sequence"/>
</dbReference>
<organism evidence="2 3">
    <name type="scientific">Modestobacter marinus</name>
    <dbReference type="NCBI Taxonomy" id="477641"/>
    <lineage>
        <taxon>Bacteria</taxon>
        <taxon>Bacillati</taxon>
        <taxon>Actinomycetota</taxon>
        <taxon>Actinomycetes</taxon>
        <taxon>Geodermatophilales</taxon>
        <taxon>Geodermatophilaceae</taxon>
        <taxon>Modestobacter</taxon>
    </lineage>
</organism>
<dbReference type="RefSeq" id="WP_166753993.1">
    <property type="nucleotide sequence ID" value="NZ_BAABJU010000010.1"/>
</dbReference>
<evidence type="ECO:0000313" key="1">
    <source>
        <dbReference type="EMBL" id="GGL63320.1"/>
    </source>
</evidence>
<sequence length="197" mass="19456">MTGALTAPWWGAAPGAELPDAHLLAAVDEALAGSGAEAELVCTHVDGSAPAPRVGVSIRLTGEPADPAATRSALARALAGPVVAGGTGDADVAGPARTALREVTAGEAGRAIRFPGSASVTGRVSATDLVAATAIEQVTGIGVEPAGTDVVDTGPNGFLRPRFTGGRLTLLVERAAGGVLQPFEIEDPHQCCEGGGH</sequence>
<evidence type="ECO:0000313" key="3">
    <source>
        <dbReference type="Proteomes" id="UP000552836"/>
    </source>
</evidence>
<reference evidence="1" key="1">
    <citation type="journal article" date="2014" name="Int. J. Syst. Evol. Microbiol.">
        <title>Complete genome of a new Firmicutes species belonging to the dominant human colonic microbiota ('Ruminococcus bicirculans') reveals two chromosomes and a selective capacity to utilize plant glucans.</title>
        <authorList>
            <consortium name="NISC Comparative Sequencing Program"/>
            <person name="Wegmann U."/>
            <person name="Louis P."/>
            <person name="Goesmann A."/>
            <person name="Henrissat B."/>
            <person name="Duncan S.H."/>
            <person name="Flint H.J."/>
        </authorList>
    </citation>
    <scope>NUCLEOTIDE SEQUENCE</scope>
    <source>
        <strain evidence="1">CGMCC 4.5581</strain>
    </source>
</reference>
<reference evidence="2 3" key="3">
    <citation type="submission" date="2020-02" db="EMBL/GenBank/DDBJ databases">
        <title>Sequencing the genomes of 1000 actinobacteria strains.</title>
        <authorList>
            <person name="Klenk H.-P."/>
        </authorList>
    </citation>
    <scope>NUCLEOTIDE SEQUENCE [LARGE SCALE GENOMIC DNA]</scope>
    <source>
        <strain evidence="2 3">DSM 45201</strain>
    </source>
</reference>
<comment type="caution">
    <text evidence="2">The sequence shown here is derived from an EMBL/GenBank/DDBJ whole genome shotgun (WGS) entry which is preliminary data.</text>
</comment>
<reference evidence="4" key="2">
    <citation type="journal article" date="2019" name="Int. J. Syst. Evol. Microbiol.">
        <title>The Global Catalogue of Microorganisms (GCM) 10K type strain sequencing project: providing services to taxonomists for standard genome sequencing and annotation.</title>
        <authorList>
            <consortium name="The Broad Institute Genomics Platform"/>
            <consortium name="The Broad Institute Genome Sequencing Center for Infectious Disease"/>
            <person name="Wu L."/>
            <person name="Ma J."/>
        </authorList>
    </citation>
    <scope>NUCLEOTIDE SEQUENCE [LARGE SCALE GENOMIC DNA]</scope>
    <source>
        <strain evidence="4">CGMCC 4.5581</strain>
    </source>
</reference>
<dbReference type="Proteomes" id="UP000552836">
    <property type="component" value="Unassembled WGS sequence"/>
</dbReference>